<evidence type="ECO:0000313" key="3">
    <source>
        <dbReference type="Proteomes" id="UP000056925"/>
    </source>
</evidence>
<proteinExistence type="predicted"/>
<dbReference type="EMBL" id="CP009502">
    <property type="protein sequence ID" value="AKB14741.1"/>
    <property type="molecule type" value="Genomic_DNA"/>
</dbReference>
<dbReference type="KEGG" id="mthe:MSTHC_0423"/>
<dbReference type="Proteomes" id="UP000056925">
    <property type="component" value="Chromosome"/>
</dbReference>
<accession>A0A0E3KZZ0</accession>
<dbReference type="PANTHER" id="PTHR43667:SF2">
    <property type="entry name" value="FATTY ACID C-METHYL TRANSFERASE"/>
    <property type="match status" value="1"/>
</dbReference>
<dbReference type="InterPro" id="IPR029063">
    <property type="entry name" value="SAM-dependent_MTases_sf"/>
</dbReference>
<dbReference type="PATRIC" id="fig|1434121.4.peg.522"/>
<sequence>MVEGSMTLDSLTAPVDWVKLWEDSYDDRSRIMLRDYEIDDWSERAEDYSESRRTNNYEFGELVYSTLALHEVVSPDSRVLEVGAGPGTFVIPFARKVDHITAVEPAEGMRRMISQNAAEAGVKNYDIIPKIWQDVNIEDLRGRYDLTISSTVIWMFRDIMTQINRMEEVTRGHCCVVGGVSIGQTFETELWKKIMGDVPYPQYPEYPLIYNLLYMHGRVPHVRLINYKSVRKLENMLRMYKVFYSIYTEVTPEVEKIIRDELYRDSGEGPCVRKYRSAVVWWNPAVRRKELNGIA</sequence>
<organism evidence="2 3">
    <name type="scientific">Methanosarcina thermophila CHTI-55</name>
    <dbReference type="NCBI Taxonomy" id="1434121"/>
    <lineage>
        <taxon>Archaea</taxon>
        <taxon>Methanobacteriati</taxon>
        <taxon>Methanobacteriota</taxon>
        <taxon>Stenosarchaea group</taxon>
        <taxon>Methanomicrobia</taxon>
        <taxon>Methanosarcinales</taxon>
        <taxon>Methanosarcinaceae</taxon>
        <taxon>Methanosarcina</taxon>
    </lineage>
</organism>
<gene>
    <name evidence="2" type="ORF">MSTHC_0423</name>
</gene>
<dbReference type="CDD" id="cd02440">
    <property type="entry name" value="AdoMet_MTases"/>
    <property type="match status" value="1"/>
</dbReference>
<protein>
    <recommendedName>
        <fullName evidence="1">Methyltransferase domain-containing protein</fullName>
    </recommendedName>
</protein>
<dbReference type="InterPro" id="IPR041698">
    <property type="entry name" value="Methyltransf_25"/>
</dbReference>
<feature type="domain" description="Methyltransferase" evidence="1">
    <location>
        <begin position="79"/>
        <end position="166"/>
    </location>
</feature>
<dbReference type="Pfam" id="PF13649">
    <property type="entry name" value="Methyltransf_25"/>
    <property type="match status" value="1"/>
</dbReference>
<dbReference type="SUPFAM" id="SSF53335">
    <property type="entry name" value="S-adenosyl-L-methionine-dependent methyltransferases"/>
    <property type="match status" value="1"/>
</dbReference>
<dbReference type="HOGENOM" id="CLU_060275_1_0_2"/>
<dbReference type="PANTHER" id="PTHR43667">
    <property type="entry name" value="CYCLOPROPANE-FATTY-ACYL-PHOSPHOLIPID SYNTHASE"/>
    <property type="match status" value="1"/>
</dbReference>
<dbReference type="AlphaFoldDB" id="A0A0E3KZZ0"/>
<dbReference type="InterPro" id="IPR050723">
    <property type="entry name" value="CFA/CMAS"/>
</dbReference>
<reference evidence="2 3" key="1">
    <citation type="submission" date="2014-07" db="EMBL/GenBank/DDBJ databases">
        <title>Methanogenic archaea and the global carbon cycle.</title>
        <authorList>
            <person name="Henriksen J.R."/>
            <person name="Luke J."/>
            <person name="Reinhart S."/>
            <person name="Benedict M.N."/>
            <person name="Youngblut N.D."/>
            <person name="Metcalf M.E."/>
            <person name="Whitaker R.J."/>
            <person name="Metcalf W.W."/>
        </authorList>
    </citation>
    <scope>NUCLEOTIDE SEQUENCE [LARGE SCALE GENOMIC DNA]</scope>
    <source>
        <strain evidence="2 3">CHTI-55</strain>
    </source>
</reference>
<evidence type="ECO:0000259" key="1">
    <source>
        <dbReference type="Pfam" id="PF13649"/>
    </source>
</evidence>
<dbReference type="Gene3D" id="3.40.50.150">
    <property type="entry name" value="Vaccinia Virus protein VP39"/>
    <property type="match status" value="1"/>
</dbReference>
<evidence type="ECO:0000313" key="2">
    <source>
        <dbReference type="EMBL" id="AKB14741.1"/>
    </source>
</evidence>
<name>A0A0E3KZZ0_METTE</name>